<dbReference type="GeneID" id="111250664"/>
<dbReference type="Proteomes" id="UP000594260">
    <property type="component" value="Unplaced"/>
</dbReference>
<dbReference type="SMART" id="SM00220">
    <property type="entry name" value="S_TKc"/>
    <property type="match status" value="1"/>
</dbReference>
<evidence type="ECO:0000256" key="3">
    <source>
        <dbReference type="ARBA" id="ARBA00012442"/>
    </source>
</evidence>
<name>A0A7M7KE10_VARDE</name>
<dbReference type="InterPro" id="IPR008271">
    <property type="entry name" value="Ser/Thr_kinase_AS"/>
</dbReference>
<evidence type="ECO:0000256" key="6">
    <source>
        <dbReference type="ARBA" id="ARBA00022553"/>
    </source>
</evidence>
<dbReference type="EnsemblMetazoa" id="XM_022806218">
    <property type="protein sequence ID" value="XP_022661953"/>
    <property type="gene ID" value="LOC111250664"/>
</dbReference>
<dbReference type="InterPro" id="IPR011009">
    <property type="entry name" value="Kinase-like_dom_sf"/>
</dbReference>
<comment type="subcellular location">
    <subcellularLocation>
        <location evidence="2">Cytoplasm</location>
    </subcellularLocation>
    <subcellularLocation>
        <location evidence="1">Nucleus</location>
    </subcellularLocation>
</comment>
<dbReference type="InParanoid" id="A0A7M7KE10"/>
<proteinExistence type="predicted"/>
<accession>A0A7M7KE10</accession>
<keyword evidence="13" id="KW-0175">Coiled coil</keyword>
<dbReference type="PROSITE" id="PS00108">
    <property type="entry name" value="PROTEIN_KINASE_ST"/>
    <property type="match status" value="1"/>
</dbReference>
<dbReference type="PANTHER" id="PTHR22969:SF17">
    <property type="entry name" value="INHIBITOR OF NUCLEAR FACTOR KAPPA-B KINASE SUBUNIT BETA"/>
    <property type="match status" value="1"/>
</dbReference>
<feature type="coiled-coil region" evidence="13">
    <location>
        <begin position="602"/>
        <end position="629"/>
    </location>
</feature>
<evidence type="ECO:0000256" key="13">
    <source>
        <dbReference type="SAM" id="Coils"/>
    </source>
</evidence>
<evidence type="ECO:0000256" key="7">
    <source>
        <dbReference type="ARBA" id="ARBA00022679"/>
    </source>
</evidence>
<dbReference type="GO" id="GO:0045944">
    <property type="term" value="P:positive regulation of transcription by RNA polymerase II"/>
    <property type="evidence" value="ECO:0007669"/>
    <property type="project" value="TreeGrafter"/>
</dbReference>
<dbReference type="Gene3D" id="1.20.1270.250">
    <property type="match status" value="1"/>
</dbReference>
<dbReference type="GO" id="GO:0008385">
    <property type="term" value="C:IkappaB kinase complex"/>
    <property type="evidence" value="ECO:0007669"/>
    <property type="project" value="TreeGrafter"/>
</dbReference>
<evidence type="ECO:0000259" key="14">
    <source>
        <dbReference type="PROSITE" id="PS50011"/>
    </source>
</evidence>
<dbReference type="KEGG" id="vde:111250664"/>
<dbReference type="PROSITE" id="PS50011">
    <property type="entry name" value="PROTEIN_KINASE_DOM"/>
    <property type="match status" value="1"/>
</dbReference>
<keyword evidence="8" id="KW-0547">Nucleotide-binding</keyword>
<dbReference type="Gene3D" id="1.10.510.10">
    <property type="entry name" value="Transferase(Phosphotransferase) domain 1"/>
    <property type="match status" value="1"/>
</dbReference>
<dbReference type="InterPro" id="IPR000719">
    <property type="entry name" value="Prot_kinase_dom"/>
</dbReference>
<keyword evidence="7" id="KW-0808">Transferase</keyword>
<keyword evidence="5" id="KW-0723">Serine/threonine-protein kinase</keyword>
<dbReference type="EC" id="2.7.11.10" evidence="3"/>
<dbReference type="InterPro" id="IPR041185">
    <property type="entry name" value="IKBKB_SDD"/>
</dbReference>
<evidence type="ECO:0000256" key="1">
    <source>
        <dbReference type="ARBA" id="ARBA00004123"/>
    </source>
</evidence>
<sequence>MDKPAEPVEVGGWIRREVFANGSFGQLSVWEEPATKKVIAVKIYKGSPQTLREKQRDYWIKEVEIMYKLNHPNVVRAVPLPEPLKNFIQSCVPPLALEFCRGGDLRRMLTRSENLCGLPEKEVRNVLRDICQGLIYLHKEGIIHRDLKPENIVIRLNGDNQRIYKIIDLGYAKELDQTSLAQSFVGTLAYLAPELFEQRPYRKTADYWSLGVLAFEVATGIRPFFHEDAPMSNLPHIKNKKNTHIYARKTVGGLEFYSTMPEWCRLNEVFKNDLTVWLTKMLAYDPKDRTHEPGSPSSLEVMLAMLKRPLAHVLHTNGQKVVSFTSDSVAENLYTSTMVPVDSQFLLSVEGQEIAFGDLLKLGASHLEDGSLCSYLFNFDGSYNLSPSTLPLNVKYMLAHYQKAMHYPEQRLLWQHMYNYVDKEFVRCCQMLAAYRALLVHINSIQSEFSAKLNGLSATYKEIKVLAQLLQDDQEYDEKELQKVQHSALEELRMTPGNDTKKVVTRIKDKMRVIVAKANMAYKQVLVLRENPFGRTKPPAALANLHDSVLVLLGNLRKMNNVERTKPHSNNAMVEQVNKFSEEHRRVLKEIAGHIVGALEHVKDVRQNLREANEFIMEVEKEHAKLKLNHQARRTTIWNVIKKLMISAENPSAFNGSTANRTVGGIDSITMMPDVDMLVRENEKYRSALDSLNAMMESEMQVLDKNGQGDQANENDGSGQVV</sequence>
<feature type="domain" description="Protein kinase" evidence="14">
    <location>
        <begin position="13"/>
        <end position="303"/>
    </location>
</feature>
<dbReference type="GO" id="GO:0008384">
    <property type="term" value="F:IkappaB kinase activity"/>
    <property type="evidence" value="ECO:0007669"/>
    <property type="project" value="UniProtKB-EC"/>
</dbReference>
<dbReference type="RefSeq" id="XP_022661954.1">
    <property type="nucleotide sequence ID" value="XM_022806219.1"/>
</dbReference>
<evidence type="ECO:0000313" key="15">
    <source>
        <dbReference type="EnsemblMetazoa" id="XP_022661952"/>
    </source>
</evidence>
<evidence type="ECO:0000256" key="9">
    <source>
        <dbReference type="ARBA" id="ARBA00022777"/>
    </source>
</evidence>
<protein>
    <recommendedName>
        <fullName evidence="3">IkappaB kinase</fullName>
        <ecNumber evidence="3">2.7.11.10</ecNumber>
    </recommendedName>
</protein>
<dbReference type="SUPFAM" id="SSF56112">
    <property type="entry name" value="Protein kinase-like (PK-like)"/>
    <property type="match status" value="1"/>
</dbReference>
<keyword evidence="6" id="KW-0597">Phosphoprotein</keyword>
<dbReference type="EnsemblMetazoa" id="XM_022806219">
    <property type="protein sequence ID" value="XP_022661954"/>
    <property type="gene ID" value="LOC111250664"/>
</dbReference>
<keyword evidence="10" id="KW-0067">ATP-binding</keyword>
<dbReference type="EnsemblMetazoa" id="XM_022806220">
    <property type="protein sequence ID" value="XP_022661955"/>
    <property type="gene ID" value="LOC111250664"/>
</dbReference>
<dbReference type="EnsemblMetazoa" id="XM_022806221">
    <property type="protein sequence ID" value="XP_022661956"/>
    <property type="gene ID" value="LOC111250664"/>
</dbReference>
<dbReference type="PANTHER" id="PTHR22969">
    <property type="entry name" value="IKB KINASE"/>
    <property type="match status" value="1"/>
</dbReference>
<dbReference type="GO" id="GO:0005524">
    <property type="term" value="F:ATP binding"/>
    <property type="evidence" value="ECO:0007669"/>
    <property type="project" value="UniProtKB-KW"/>
</dbReference>
<dbReference type="RefSeq" id="XP_022661956.1">
    <property type="nucleotide sequence ID" value="XM_022806221.1"/>
</dbReference>
<dbReference type="RefSeq" id="XP_022661957.1">
    <property type="nucleotide sequence ID" value="XM_022806222.1"/>
</dbReference>
<dbReference type="GO" id="GO:0005634">
    <property type="term" value="C:nucleus"/>
    <property type="evidence" value="ECO:0007669"/>
    <property type="project" value="UniProtKB-SubCell"/>
</dbReference>
<dbReference type="GO" id="GO:0033209">
    <property type="term" value="P:tumor necrosis factor-mediated signaling pathway"/>
    <property type="evidence" value="ECO:0007669"/>
    <property type="project" value="TreeGrafter"/>
</dbReference>
<dbReference type="InterPro" id="IPR046375">
    <property type="entry name" value="IKBKB_SDD_sf"/>
</dbReference>
<evidence type="ECO:0000256" key="11">
    <source>
        <dbReference type="ARBA" id="ARBA00023242"/>
    </source>
</evidence>
<dbReference type="RefSeq" id="XP_022661955.1">
    <property type="nucleotide sequence ID" value="XM_022806220.1"/>
</dbReference>
<evidence type="ECO:0000256" key="4">
    <source>
        <dbReference type="ARBA" id="ARBA00022490"/>
    </source>
</evidence>
<dbReference type="EnsemblMetazoa" id="XM_022806217">
    <property type="protein sequence ID" value="XP_022661952"/>
    <property type="gene ID" value="LOC111250664"/>
</dbReference>
<dbReference type="Pfam" id="PF18397">
    <property type="entry name" value="IKBKB_SDD"/>
    <property type="match status" value="1"/>
</dbReference>
<dbReference type="Pfam" id="PF00069">
    <property type="entry name" value="Pkinase"/>
    <property type="match status" value="1"/>
</dbReference>
<evidence type="ECO:0000256" key="8">
    <source>
        <dbReference type="ARBA" id="ARBA00022741"/>
    </source>
</evidence>
<evidence type="ECO:0000313" key="16">
    <source>
        <dbReference type="Proteomes" id="UP000594260"/>
    </source>
</evidence>
<keyword evidence="16" id="KW-1185">Reference proteome</keyword>
<comment type="catalytic activity">
    <reaction evidence="12">
        <text>L-seryl-[I-kappa-B protein] + ATP = O-phospho-L-seryl-[I-kappa-B protein] + ADP + H(+)</text>
        <dbReference type="Rhea" id="RHEA:19073"/>
        <dbReference type="Rhea" id="RHEA-COMP:13698"/>
        <dbReference type="Rhea" id="RHEA-COMP:13699"/>
        <dbReference type="ChEBI" id="CHEBI:15378"/>
        <dbReference type="ChEBI" id="CHEBI:29999"/>
        <dbReference type="ChEBI" id="CHEBI:30616"/>
        <dbReference type="ChEBI" id="CHEBI:83421"/>
        <dbReference type="ChEBI" id="CHEBI:456216"/>
        <dbReference type="EC" id="2.7.11.10"/>
    </reaction>
</comment>
<evidence type="ECO:0000256" key="5">
    <source>
        <dbReference type="ARBA" id="ARBA00022527"/>
    </source>
</evidence>
<evidence type="ECO:0000256" key="10">
    <source>
        <dbReference type="ARBA" id="ARBA00022840"/>
    </source>
</evidence>
<dbReference type="RefSeq" id="XP_022661953.1">
    <property type="nucleotide sequence ID" value="XM_022806218.1"/>
</dbReference>
<dbReference type="InterPro" id="IPR051180">
    <property type="entry name" value="IKK"/>
</dbReference>
<organism evidence="15 16">
    <name type="scientific">Varroa destructor</name>
    <name type="common">Honeybee mite</name>
    <dbReference type="NCBI Taxonomy" id="109461"/>
    <lineage>
        <taxon>Eukaryota</taxon>
        <taxon>Metazoa</taxon>
        <taxon>Ecdysozoa</taxon>
        <taxon>Arthropoda</taxon>
        <taxon>Chelicerata</taxon>
        <taxon>Arachnida</taxon>
        <taxon>Acari</taxon>
        <taxon>Parasitiformes</taxon>
        <taxon>Mesostigmata</taxon>
        <taxon>Gamasina</taxon>
        <taxon>Dermanyssoidea</taxon>
        <taxon>Varroidae</taxon>
        <taxon>Varroa</taxon>
    </lineage>
</organism>
<evidence type="ECO:0000256" key="2">
    <source>
        <dbReference type="ARBA" id="ARBA00004496"/>
    </source>
</evidence>
<dbReference type="RefSeq" id="XP_022661952.1">
    <property type="nucleotide sequence ID" value="XM_022806217.1"/>
</dbReference>
<dbReference type="OrthoDB" id="267381at2759"/>
<dbReference type="AlphaFoldDB" id="A0A7M7KE10"/>
<keyword evidence="9" id="KW-0418">Kinase</keyword>
<dbReference type="EnsemblMetazoa" id="XM_022806222">
    <property type="protein sequence ID" value="XP_022661957"/>
    <property type="gene ID" value="LOC111250664"/>
</dbReference>
<keyword evidence="11" id="KW-0539">Nucleus</keyword>
<keyword evidence="4" id="KW-0963">Cytoplasm</keyword>
<evidence type="ECO:0000256" key="12">
    <source>
        <dbReference type="ARBA" id="ARBA00048789"/>
    </source>
</evidence>
<reference evidence="15" key="1">
    <citation type="submission" date="2021-01" db="UniProtKB">
        <authorList>
            <consortium name="EnsemblMetazoa"/>
        </authorList>
    </citation>
    <scope>IDENTIFICATION</scope>
</reference>